<keyword evidence="6" id="KW-1185">Reference proteome</keyword>
<dbReference type="Gene3D" id="1.10.10.60">
    <property type="entry name" value="Homeodomain-like"/>
    <property type="match status" value="1"/>
</dbReference>
<dbReference type="SMART" id="SM00342">
    <property type="entry name" value="HTH_ARAC"/>
    <property type="match status" value="1"/>
</dbReference>
<name>A0ABU3W0C0_9GAMM</name>
<evidence type="ECO:0000313" key="5">
    <source>
        <dbReference type="EMBL" id="MDV2079984.1"/>
    </source>
</evidence>
<reference evidence="5 6" key="1">
    <citation type="submission" date="2023-10" db="EMBL/GenBank/DDBJ databases">
        <title>Characteristics and mechanism of a salt-tolerant marine origin heterotrophic nitrifying- aerobic denitrifying bacteria Marinobacter xestospongiae HN1.</title>
        <authorList>
            <person name="Qi R."/>
        </authorList>
    </citation>
    <scope>NUCLEOTIDE SEQUENCE [LARGE SCALE GENOMIC DNA]</scope>
    <source>
        <strain evidence="5 6">HN1</strain>
    </source>
</reference>
<proteinExistence type="predicted"/>
<dbReference type="SUPFAM" id="SSF51215">
    <property type="entry name" value="Regulatory protein AraC"/>
    <property type="match status" value="1"/>
</dbReference>
<evidence type="ECO:0000313" key="6">
    <source>
        <dbReference type="Proteomes" id="UP001269819"/>
    </source>
</evidence>
<gene>
    <name evidence="5" type="ORF">RYS15_14945</name>
</gene>
<evidence type="ECO:0000256" key="2">
    <source>
        <dbReference type="ARBA" id="ARBA00023125"/>
    </source>
</evidence>
<dbReference type="PROSITE" id="PS01124">
    <property type="entry name" value="HTH_ARAC_FAMILY_2"/>
    <property type="match status" value="1"/>
</dbReference>
<dbReference type="SUPFAM" id="SSF46689">
    <property type="entry name" value="Homeodomain-like"/>
    <property type="match status" value="1"/>
</dbReference>
<feature type="domain" description="HTH araC/xylS-type" evidence="4">
    <location>
        <begin position="176"/>
        <end position="273"/>
    </location>
</feature>
<dbReference type="PANTHER" id="PTHR47894:SF4">
    <property type="entry name" value="HTH-TYPE TRANSCRIPTIONAL REGULATOR GADX"/>
    <property type="match status" value="1"/>
</dbReference>
<keyword evidence="1" id="KW-0805">Transcription regulation</keyword>
<evidence type="ECO:0000256" key="3">
    <source>
        <dbReference type="ARBA" id="ARBA00023163"/>
    </source>
</evidence>
<keyword evidence="3" id="KW-0804">Transcription</keyword>
<evidence type="ECO:0000256" key="1">
    <source>
        <dbReference type="ARBA" id="ARBA00023015"/>
    </source>
</evidence>
<dbReference type="InterPro" id="IPR018060">
    <property type="entry name" value="HTH_AraC"/>
</dbReference>
<protein>
    <submittedName>
        <fullName evidence="5">Helix-turn-helix domain-containing protein</fullName>
    </submittedName>
</protein>
<dbReference type="EMBL" id="JAWIIJ010000010">
    <property type="protein sequence ID" value="MDV2079984.1"/>
    <property type="molecule type" value="Genomic_DNA"/>
</dbReference>
<dbReference type="Pfam" id="PF12833">
    <property type="entry name" value="HTH_18"/>
    <property type="match status" value="1"/>
</dbReference>
<dbReference type="RefSeq" id="WP_316974452.1">
    <property type="nucleotide sequence ID" value="NZ_JAWIIJ010000010.1"/>
</dbReference>
<dbReference type="InterPro" id="IPR037923">
    <property type="entry name" value="HTH-like"/>
</dbReference>
<dbReference type="InterPro" id="IPR009057">
    <property type="entry name" value="Homeodomain-like_sf"/>
</dbReference>
<dbReference type="Proteomes" id="UP001269819">
    <property type="component" value="Unassembled WGS sequence"/>
</dbReference>
<keyword evidence="2" id="KW-0238">DNA-binding</keyword>
<dbReference type="PANTHER" id="PTHR47894">
    <property type="entry name" value="HTH-TYPE TRANSCRIPTIONAL REGULATOR GADX"/>
    <property type="match status" value="1"/>
</dbReference>
<accession>A0ABU3W0C0</accession>
<sequence>MRTALANWLHDTLDRGQQPTLPPPVALFHCQQPQHIHNVPLHYPSLIFVLDGVKQLHLNGELQEAQAGEVIMLPPGHIALANLPPANGRYLALTLALPEPPPATEPRVRCFSRQQARWTHPAPAPIWLMLQQWIDGHHQHSLPENWHAGRSREIRDHLLASGNADHLTRYHTSAQQQVLSLIYGDLSKPWRLADAARQLCCSDSTLQRQLARESTSFSALLEEARMVSALGMLQGSQQPIQLIAENVGYQSASRFAERFRDRFGLLPSTLRDTHQRQDEVSER</sequence>
<comment type="caution">
    <text evidence="5">The sequence shown here is derived from an EMBL/GenBank/DDBJ whole genome shotgun (WGS) entry which is preliminary data.</text>
</comment>
<organism evidence="5 6">
    <name type="scientific">Marinobacter xestospongiae</name>
    <dbReference type="NCBI Taxonomy" id="994319"/>
    <lineage>
        <taxon>Bacteria</taxon>
        <taxon>Pseudomonadati</taxon>
        <taxon>Pseudomonadota</taxon>
        <taxon>Gammaproteobacteria</taxon>
        <taxon>Pseudomonadales</taxon>
        <taxon>Marinobacteraceae</taxon>
        <taxon>Marinobacter</taxon>
    </lineage>
</organism>
<evidence type="ECO:0000259" key="4">
    <source>
        <dbReference type="PROSITE" id="PS01124"/>
    </source>
</evidence>